<evidence type="ECO:0000313" key="4">
    <source>
        <dbReference type="EMBL" id="PRX60403.1"/>
    </source>
</evidence>
<comment type="caution">
    <text evidence="4">The sequence shown here is derived from an EMBL/GenBank/DDBJ whole genome shotgun (WGS) entry which is preliminary data.</text>
</comment>
<dbReference type="OrthoDB" id="5516749at2"/>
<evidence type="ECO:0000256" key="1">
    <source>
        <dbReference type="ARBA" id="ARBA00022679"/>
    </source>
</evidence>
<dbReference type="CDD" id="cd04301">
    <property type="entry name" value="NAT_SF"/>
    <property type="match status" value="1"/>
</dbReference>
<feature type="domain" description="N-acetyltransferase" evidence="3">
    <location>
        <begin position="53"/>
        <end position="202"/>
    </location>
</feature>
<dbReference type="Gene3D" id="3.40.630.30">
    <property type="match status" value="1"/>
</dbReference>
<dbReference type="PANTHER" id="PTHR43877">
    <property type="entry name" value="AMINOALKYLPHOSPHONATE N-ACETYLTRANSFERASE-RELATED-RELATED"/>
    <property type="match status" value="1"/>
</dbReference>
<protein>
    <submittedName>
        <fullName evidence="4">L-amino acid N-acyltransferase YncA</fullName>
    </submittedName>
</protein>
<proteinExistence type="predicted"/>
<reference evidence="4 5" key="1">
    <citation type="submission" date="2018-03" db="EMBL/GenBank/DDBJ databases">
        <title>Genomic Encyclopedia of Type Strains, Phase III (KMG-III): the genomes of soil and plant-associated and newly described type strains.</title>
        <authorList>
            <person name="Whitman W."/>
        </authorList>
    </citation>
    <scope>NUCLEOTIDE SEQUENCE [LARGE SCALE GENOMIC DNA]</scope>
    <source>
        <strain evidence="4 5">CGMCC 4.7104</strain>
    </source>
</reference>
<dbReference type="InterPro" id="IPR050832">
    <property type="entry name" value="Bact_Acetyltransf"/>
</dbReference>
<dbReference type="Pfam" id="PF00583">
    <property type="entry name" value="Acetyltransf_1"/>
    <property type="match status" value="1"/>
</dbReference>
<keyword evidence="5" id="KW-1185">Reference proteome</keyword>
<keyword evidence="2 4" id="KW-0012">Acyltransferase</keyword>
<dbReference type="PROSITE" id="PS51186">
    <property type="entry name" value="GNAT"/>
    <property type="match status" value="1"/>
</dbReference>
<dbReference type="SUPFAM" id="SSF55729">
    <property type="entry name" value="Acyl-CoA N-acyltransferases (Nat)"/>
    <property type="match status" value="1"/>
</dbReference>
<evidence type="ECO:0000313" key="5">
    <source>
        <dbReference type="Proteomes" id="UP000238312"/>
    </source>
</evidence>
<keyword evidence="1 4" id="KW-0808">Transferase</keyword>
<dbReference type="RefSeq" id="WP_106247142.1">
    <property type="nucleotide sequence ID" value="NZ_JBFAIL010000061.1"/>
</dbReference>
<dbReference type="GO" id="GO:0016747">
    <property type="term" value="F:acyltransferase activity, transferring groups other than amino-acyl groups"/>
    <property type="evidence" value="ECO:0007669"/>
    <property type="project" value="InterPro"/>
</dbReference>
<gene>
    <name evidence="4" type="ORF">B0I32_117170</name>
</gene>
<accession>A0A2T0MQJ8</accession>
<dbReference type="InterPro" id="IPR016181">
    <property type="entry name" value="Acyl_CoA_acyltransferase"/>
</dbReference>
<name>A0A2T0MQJ8_9ACTN</name>
<evidence type="ECO:0000256" key="2">
    <source>
        <dbReference type="ARBA" id="ARBA00023315"/>
    </source>
</evidence>
<dbReference type="EMBL" id="PVNG01000017">
    <property type="protein sequence ID" value="PRX60403.1"/>
    <property type="molecule type" value="Genomic_DNA"/>
</dbReference>
<dbReference type="AlphaFoldDB" id="A0A2T0MQJ8"/>
<organism evidence="4 5">
    <name type="scientific">Nonomuraea fuscirosea</name>
    <dbReference type="NCBI Taxonomy" id="1291556"/>
    <lineage>
        <taxon>Bacteria</taxon>
        <taxon>Bacillati</taxon>
        <taxon>Actinomycetota</taxon>
        <taxon>Actinomycetes</taxon>
        <taxon>Streptosporangiales</taxon>
        <taxon>Streptosporangiaceae</taxon>
        <taxon>Nonomuraea</taxon>
    </lineage>
</organism>
<evidence type="ECO:0000259" key="3">
    <source>
        <dbReference type="PROSITE" id="PS51186"/>
    </source>
</evidence>
<dbReference type="InterPro" id="IPR000182">
    <property type="entry name" value="GNAT_dom"/>
</dbReference>
<dbReference type="Proteomes" id="UP000238312">
    <property type="component" value="Unassembled WGS sequence"/>
</dbReference>
<sequence length="205" mass="22193">MPFMRLRATDDGFAAGTSAPAAGIDPAVVRSAHPMVDTPVGDRALLLADGTEADLHALTPHFRQAVHNLHERCSAASRRFRYFSAMPSLPPRMFDRLCDRGRGISVVACHDGQVRAMANLMYCAEPGTAELALLVEDAWQGRGLGAQLARTLVGTARDRAMAEVRASIMAQNERMRRLMISLGAALRYTGDPGVIEARLPLTVRA</sequence>